<gene>
    <name evidence="1" type="ORF">IPV69_05425</name>
</gene>
<accession>A0A7M2WZD7</accession>
<name>A0A7M2WZD7_9BACT</name>
<evidence type="ECO:0000313" key="2">
    <source>
        <dbReference type="Proteomes" id="UP000593765"/>
    </source>
</evidence>
<organism evidence="1 2">
    <name type="scientific">Humisphaera borealis</name>
    <dbReference type="NCBI Taxonomy" id="2807512"/>
    <lineage>
        <taxon>Bacteria</taxon>
        <taxon>Pseudomonadati</taxon>
        <taxon>Planctomycetota</taxon>
        <taxon>Phycisphaerae</taxon>
        <taxon>Tepidisphaerales</taxon>
        <taxon>Tepidisphaeraceae</taxon>
        <taxon>Humisphaera</taxon>
    </lineage>
</organism>
<protein>
    <submittedName>
        <fullName evidence="1">Uncharacterized protein</fullName>
    </submittedName>
</protein>
<sequence>MAPGCAVLGVAASKASRTTVKPAYMGFGNQTVGVMVTTDRGTQVDFPRLQLDIAQSVQSKMQGAQANKAEELKGTQFPAAAGPTAIFAYQRNHPEYDVEPIAKIAPKLGVTRLIYIEIEGFALNPADVLELFRGEVTGRVRVVEITDGVGKVVFSDAVSGVFPEHSGPDGTPNLTRAVTYRGAIDAFGTAIVQKFVEYETN</sequence>
<dbReference type="KEGG" id="hbs:IPV69_05425"/>
<dbReference type="Proteomes" id="UP000593765">
    <property type="component" value="Chromosome"/>
</dbReference>
<dbReference type="EMBL" id="CP063458">
    <property type="protein sequence ID" value="QOV90799.1"/>
    <property type="molecule type" value="Genomic_DNA"/>
</dbReference>
<keyword evidence="2" id="KW-1185">Reference proteome</keyword>
<dbReference type="AlphaFoldDB" id="A0A7M2WZD7"/>
<reference evidence="1 2" key="1">
    <citation type="submission" date="2020-10" db="EMBL/GenBank/DDBJ databases">
        <title>Wide distribution of Phycisphaera-like planctomycetes from WD2101 soil group in peatlands and genome analysis of the first cultivated representative.</title>
        <authorList>
            <person name="Dedysh S.N."/>
            <person name="Beletsky A.V."/>
            <person name="Ivanova A."/>
            <person name="Kulichevskaya I.S."/>
            <person name="Suzina N.E."/>
            <person name="Philippov D.A."/>
            <person name="Rakitin A.L."/>
            <person name="Mardanov A.V."/>
            <person name="Ravin N.V."/>
        </authorList>
    </citation>
    <scope>NUCLEOTIDE SEQUENCE [LARGE SCALE GENOMIC DNA]</scope>
    <source>
        <strain evidence="1 2">M1803</strain>
    </source>
</reference>
<proteinExistence type="predicted"/>
<evidence type="ECO:0000313" key="1">
    <source>
        <dbReference type="EMBL" id="QOV90799.1"/>
    </source>
</evidence>